<gene>
    <name evidence="9" type="ORF">MJ956_15745</name>
</gene>
<dbReference type="PROSITE" id="PS50850">
    <property type="entry name" value="MFS"/>
    <property type="match status" value="1"/>
</dbReference>
<dbReference type="InterPro" id="IPR020846">
    <property type="entry name" value="MFS_dom"/>
</dbReference>
<keyword evidence="6 7" id="KW-0472">Membrane</keyword>
<feature type="transmembrane region" description="Helical" evidence="7">
    <location>
        <begin position="67"/>
        <end position="87"/>
    </location>
</feature>
<name>A0A9X2KG87_9HYPH</name>
<dbReference type="PANTHER" id="PTHR23513:SF9">
    <property type="entry name" value="ENTEROBACTIN EXPORTER ENTS"/>
    <property type="match status" value="1"/>
</dbReference>
<dbReference type="SUPFAM" id="SSF103473">
    <property type="entry name" value="MFS general substrate transporter"/>
    <property type="match status" value="1"/>
</dbReference>
<sequence length="422" mass="44678">MEADSGAPSDAGPSAVPSDERFAAFRNPRFLRYWLARFFSTFAIQIVIVSVGWQIYDLTRNPLDLGIIGLCQFLPALLLVLVTGAAADRFSRRLIMGLAIIVEAIGALALLLLTWHGLASPLPVFAVLTGFGIARAFFGPSSQSLVVNLVTRQELANAIAWNSSSWQIAAIVGPVAGGLLYGVSPLAAYTTGLTLFLGAAVLVMSIRAPAHKRVSEPASFETVIAGFRYIWSEKVVLGAISLDLFAVLLGGAVAMMPVYARDVLDVGPWGLGLLRAAPGIGAVSMAIWLAANPIKDNAGAIMLAFVGLFGAFTLLFGLATVPWLAIVALALAGASDMISVYVRETLLQLWTPDTVRGRVNAVNMVFLGASNELGEFRAGVMAFWIGAVPAVVIGGAATIGVAGLWAWMFPDLRRVRHLASRD</sequence>
<feature type="transmembrane region" description="Helical" evidence="7">
    <location>
        <begin position="235"/>
        <end position="260"/>
    </location>
</feature>
<dbReference type="Pfam" id="PF05977">
    <property type="entry name" value="MFS_3"/>
    <property type="match status" value="1"/>
</dbReference>
<dbReference type="Gene3D" id="1.20.1250.20">
    <property type="entry name" value="MFS general substrate transporter like domains"/>
    <property type="match status" value="1"/>
</dbReference>
<keyword evidence="2" id="KW-0813">Transport</keyword>
<dbReference type="RefSeq" id="WP_253965403.1">
    <property type="nucleotide sequence ID" value="NZ_JALHBS010000102.1"/>
</dbReference>
<evidence type="ECO:0000259" key="8">
    <source>
        <dbReference type="PROSITE" id="PS50850"/>
    </source>
</evidence>
<proteinExistence type="predicted"/>
<reference evidence="9" key="1">
    <citation type="submission" date="2022-03" db="EMBL/GenBank/DDBJ databases">
        <title>Aurantimonas Liuensis sp. Nov., isolated from the hadal seawater of the Mariana Trench.</title>
        <authorList>
            <person name="Liu R."/>
        </authorList>
    </citation>
    <scope>NUCLEOTIDE SEQUENCE</scope>
    <source>
        <strain evidence="9">LRZ36</strain>
    </source>
</reference>
<feature type="transmembrane region" description="Helical" evidence="7">
    <location>
        <begin position="94"/>
        <end position="115"/>
    </location>
</feature>
<feature type="domain" description="Major facilitator superfamily (MFS) profile" evidence="8">
    <location>
        <begin position="29"/>
        <end position="414"/>
    </location>
</feature>
<dbReference type="EMBL" id="JALHBS010000102">
    <property type="protein sequence ID" value="MCP3056589.1"/>
    <property type="molecule type" value="Genomic_DNA"/>
</dbReference>
<feature type="transmembrane region" description="Helical" evidence="7">
    <location>
        <begin position="34"/>
        <end position="55"/>
    </location>
</feature>
<keyword evidence="3" id="KW-1003">Cell membrane</keyword>
<evidence type="ECO:0000256" key="1">
    <source>
        <dbReference type="ARBA" id="ARBA00004651"/>
    </source>
</evidence>
<evidence type="ECO:0000256" key="6">
    <source>
        <dbReference type="ARBA" id="ARBA00023136"/>
    </source>
</evidence>
<keyword evidence="10" id="KW-1185">Reference proteome</keyword>
<keyword evidence="5 7" id="KW-1133">Transmembrane helix</keyword>
<comment type="subcellular location">
    <subcellularLocation>
        <location evidence="1">Cell membrane</location>
        <topology evidence="1">Multi-pass membrane protein</topology>
    </subcellularLocation>
</comment>
<feature type="transmembrane region" description="Helical" evidence="7">
    <location>
        <begin position="186"/>
        <end position="206"/>
    </location>
</feature>
<evidence type="ECO:0000256" key="2">
    <source>
        <dbReference type="ARBA" id="ARBA00022448"/>
    </source>
</evidence>
<feature type="transmembrane region" description="Helical" evidence="7">
    <location>
        <begin position="121"/>
        <end position="138"/>
    </location>
</feature>
<evidence type="ECO:0000256" key="7">
    <source>
        <dbReference type="SAM" id="Phobius"/>
    </source>
</evidence>
<evidence type="ECO:0000313" key="10">
    <source>
        <dbReference type="Proteomes" id="UP001155220"/>
    </source>
</evidence>
<dbReference type="AlphaFoldDB" id="A0A9X2KG87"/>
<feature type="transmembrane region" description="Helical" evidence="7">
    <location>
        <begin position="272"/>
        <end position="291"/>
    </location>
</feature>
<dbReference type="PANTHER" id="PTHR23513">
    <property type="entry name" value="INTEGRAL MEMBRANE EFFLUX PROTEIN-RELATED"/>
    <property type="match status" value="1"/>
</dbReference>
<evidence type="ECO:0000313" key="9">
    <source>
        <dbReference type="EMBL" id="MCP3056589.1"/>
    </source>
</evidence>
<dbReference type="GO" id="GO:0022857">
    <property type="term" value="F:transmembrane transporter activity"/>
    <property type="evidence" value="ECO:0007669"/>
    <property type="project" value="InterPro"/>
</dbReference>
<organism evidence="9 10">
    <name type="scientific">Aurantimonas marianensis</name>
    <dbReference type="NCBI Taxonomy" id="2920428"/>
    <lineage>
        <taxon>Bacteria</taxon>
        <taxon>Pseudomonadati</taxon>
        <taxon>Pseudomonadota</taxon>
        <taxon>Alphaproteobacteria</taxon>
        <taxon>Hyphomicrobiales</taxon>
        <taxon>Aurantimonadaceae</taxon>
        <taxon>Aurantimonas</taxon>
    </lineage>
</organism>
<dbReference type="InterPro" id="IPR036259">
    <property type="entry name" value="MFS_trans_sf"/>
</dbReference>
<dbReference type="InterPro" id="IPR010290">
    <property type="entry name" value="TM_effector"/>
</dbReference>
<comment type="caution">
    <text evidence="9">The sequence shown here is derived from an EMBL/GenBank/DDBJ whole genome shotgun (WGS) entry which is preliminary data.</text>
</comment>
<evidence type="ECO:0000256" key="5">
    <source>
        <dbReference type="ARBA" id="ARBA00022989"/>
    </source>
</evidence>
<dbReference type="Proteomes" id="UP001155220">
    <property type="component" value="Unassembled WGS sequence"/>
</dbReference>
<dbReference type="GO" id="GO:0005886">
    <property type="term" value="C:plasma membrane"/>
    <property type="evidence" value="ECO:0007669"/>
    <property type="project" value="UniProtKB-SubCell"/>
</dbReference>
<evidence type="ECO:0000256" key="4">
    <source>
        <dbReference type="ARBA" id="ARBA00022692"/>
    </source>
</evidence>
<feature type="transmembrane region" description="Helical" evidence="7">
    <location>
        <begin position="303"/>
        <end position="332"/>
    </location>
</feature>
<protein>
    <submittedName>
        <fullName evidence="9">MFS transporter</fullName>
    </submittedName>
</protein>
<feature type="transmembrane region" description="Helical" evidence="7">
    <location>
        <begin position="381"/>
        <end position="407"/>
    </location>
</feature>
<accession>A0A9X2KG87</accession>
<dbReference type="CDD" id="cd06173">
    <property type="entry name" value="MFS_MefA_like"/>
    <property type="match status" value="1"/>
</dbReference>
<feature type="transmembrane region" description="Helical" evidence="7">
    <location>
        <begin position="159"/>
        <end position="180"/>
    </location>
</feature>
<evidence type="ECO:0000256" key="3">
    <source>
        <dbReference type="ARBA" id="ARBA00022475"/>
    </source>
</evidence>
<keyword evidence="4 7" id="KW-0812">Transmembrane</keyword>